<comment type="caution">
    <text evidence="1">The sequence shown here is derived from an EMBL/GenBank/DDBJ whole genome shotgun (WGS) entry which is preliminary data.</text>
</comment>
<dbReference type="Proteomes" id="UP001407347">
    <property type="component" value="Unassembled WGS sequence"/>
</dbReference>
<evidence type="ECO:0000313" key="1">
    <source>
        <dbReference type="EMBL" id="MEN3238234.1"/>
    </source>
</evidence>
<protein>
    <submittedName>
        <fullName evidence="1">Uncharacterized protein</fullName>
    </submittedName>
</protein>
<dbReference type="EMBL" id="JAQYXP010000005">
    <property type="protein sequence ID" value="MEN3238234.1"/>
    <property type="molecule type" value="Genomic_DNA"/>
</dbReference>
<accession>A0ABV0A328</accession>
<organism evidence="1 2">
    <name type="scientific">Methylobacterium ajmalii</name>
    <dbReference type="NCBI Taxonomy" id="2738439"/>
    <lineage>
        <taxon>Bacteria</taxon>
        <taxon>Pseudomonadati</taxon>
        <taxon>Pseudomonadota</taxon>
        <taxon>Alphaproteobacteria</taxon>
        <taxon>Hyphomicrobiales</taxon>
        <taxon>Methylobacteriaceae</taxon>
        <taxon>Methylobacterium</taxon>
    </lineage>
</organism>
<evidence type="ECO:0000313" key="2">
    <source>
        <dbReference type="Proteomes" id="UP001407347"/>
    </source>
</evidence>
<gene>
    <name evidence="1" type="ORF">PUR29_32830</name>
</gene>
<sequence>MNERINTAQVEESIAAMVEDVRGQARRGELDTRVAQFQIDAISAFHRAFCKGINDGASHVDMRNARMSVLATFLEEFVRGVAAEFGDTLEYTCQSAFRQLFHHVSDALTTRDDSEVGNIAIRAERGH</sequence>
<proteinExistence type="predicted"/>
<reference evidence="1 2" key="1">
    <citation type="journal article" date="2023" name="PLoS ONE">
        <title>Complete genome assembly of Hawai'i environmental nontuberculous mycobacteria reveals unexpected co-isolation with methylobacteria.</title>
        <authorList>
            <person name="Hendrix J."/>
            <person name="Epperson L.E."/>
            <person name="Tong E.I."/>
            <person name="Chan Y.L."/>
            <person name="Hasan N.A."/>
            <person name="Dawrs S.N."/>
            <person name="Norton G.J."/>
            <person name="Virdi R."/>
            <person name="Crooks J.L."/>
            <person name="Chan E.D."/>
            <person name="Honda J.R."/>
            <person name="Strong M."/>
        </authorList>
    </citation>
    <scope>NUCLEOTIDE SEQUENCE [LARGE SCALE GENOMIC DNA]</scope>
    <source>
        <strain evidence="1 2">NJH_HI04-1</strain>
    </source>
</reference>
<dbReference type="RefSeq" id="WP_346013535.1">
    <property type="nucleotide sequence ID" value="NZ_JAQYXP010000005.1"/>
</dbReference>
<name>A0ABV0A328_9HYPH</name>
<keyword evidence="2" id="KW-1185">Reference proteome</keyword>